<gene>
    <name evidence="5" type="ORF">SAMN03080618_00895</name>
</gene>
<dbReference type="Pfam" id="PF04586">
    <property type="entry name" value="Peptidase_S78"/>
    <property type="match status" value="1"/>
</dbReference>
<proteinExistence type="predicted"/>
<dbReference type="AlphaFoldDB" id="A0A1I3JLR3"/>
<accession>A0A1I3JLR3</accession>
<keyword evidence="1" id="KW-1188">Viral release from host cell</keyword>
<keyword evidence="3" id="KW-0378">Hydrolase</keyword>
<sequence length="221" mass="24378">MGARERKFVDVAIDAVAQDGTFSGYASLFGKPDLAQDVVEPGAFARSLRQRGAGGVRMLYQHDPAEPLGTWLELREDARGLFVRGQLTPGVGRAREVRELMRSGALDGLSIGFRTVKARKDTGSGLRRILEADLWEISVVTFPMLPGARINAVKGAAADLPTVREFENWLTRDAKLTRAEARTVIARGYASLMRKRDAARDTQDGLAERIRRAARLIETRD</sequence>
<dbReference type="InterPro" id="IPR054613">
    <property type="entry name" value="Peptidase_S78_dom"/>
</dbReference>
<name>A0A1I3JLR3_9HYPH</name>
<dbReference type="EMBL" id="FORF01000004">
    <property type="protein sequence ID" value="SFI60825.1"/>
    <property type="molecule type" value="Genomic_DNA"/>
</dbReference>
<reference evidence="6" key="1">
    <citation type="submission" date="2016-10" db="EMBL/GenBank/DDBJ databases">
        <authorList>
            <person name="Varghese N."/>
            <person name="Submissions S."/>
        </authorList>
    </citation>
    <scope>NUCLEOTIDE SEQUENCE [LARGE SCALE GENOMIC DNA]</scope>
    <source>
        <strain evidence="6">DSM 21857</strain>
    </source>
</reference>
<dbReference type="RefSeq" id="WP_091519126.1">
    <property type="nucleotide sequence ID" value="NZ_FORF01000004.1"/>
</dbReference>
<dbReference type="STRING" id="1121003.SAMN03080618_00895"/>
<keyword evidence="2" id="KW-0645">Protease</keyword>
<feature type="domain" description="Prohead serine protease" evidence="4">
    <location>
        <begin position="18"/>
        <end position="154"/>
    </location>
</feature>
<keyword evidence="6" id="KW-1185">Reference proteome</keyword>
<dbReference type="Proteomes" id="UP000242763">
    <property type="component" value="Unassembled WGS sequence"/>
</dbReference>
<organism evidence="5 6">
    <name type="scientific">Aquamicrobium aerolatum DSM 21857</name>
    <dbReference type="NCBI Taxonomy" id="1121003"/>
    <lineage>
        <taxon>Bacteria</taxon>
        <taxon>Pseudomonadati</taxon>
        <taxon>Pseudomonadota</taxon>
        <taxon>Alphaproteobacteria</taxon>
        <taxon>Hyphomicrobiales</taxon>
        <taxon>Phyllobacteriaceae</taxon>
        <taxon>Aerobium</taxon>
    </lineage>
</organism>
<evidence type="ECO:0000256" key="2">
    <source>
        <dbReference type="ARBA" id="ARBA00022670"/>
    </source>
</evidence>
<evidence type="ECO:0000313" key="6">
    <source>
        <dbReference type="Proteomes" id="UP000242763"/>
    </source>
</evidence>
<dbReference type="NCBIfam" id="TIGR01543">
    <property type="entry name" value="proheadase_HK97"/>
    <property type="match status" value="1"/>
</dbReference>
<dbReference type="OrthoDB" id="9804926at2"/>
<evidence type="ECO:0000259" key="4">
    <source>
        <dbReference type="Pfam" id="PF04586"/>
    </source>
</evidence>
<dbReference type="GO" id="GO:0008233">
    <property type="term" value="F:peptidase activity"/>
    <property type="evidence" value="ECO:0007669"/>
    <property type="project" value="UniProtKB-KW"/>
</dbReference>
<evidence type="ECO:0000313" key="5">
    <source>
        <dbReference type="EMBL" id="SFI60825.1"/>
    </source>
</evidence>
<evidence type="ECO:0000256" key="1">
    <source>
        <dbReference type="ARBA" id="ARBA00022612"/>
    </source>
</evidence>
<dbReference type="InterPro" id="IPR006433">
    <property type="entry name" value="Prohead_protease"/>
</dbReference>
<protein>
    <recommendedName>
        <fullName evidence="4">Prohead serine protease domain-containing protein</fullName>
    </recommendedName>
</protein>
<dbReference type="GO" id="GO:0006508">
    <property type="term" value="P:proteolysis"/>
    <property type="evidence" value="ECO:0007669"/>
    <property type="project" value="UniProtKB-KW"/>
</dbReference>
<dbReference type="SUPFAM" id="SSF50789">
    <property type="entry name" value="Herpes virus serine proteinase, assemblin"/>
    <property type="match status" value="1"/>
</dbReference>
<evidence type="ECO:0000256" key="3">
    <source>
        <dbReference type="ARBA" id="ARBA00022801"/>
    </source>
</evidence>